<accession>A0A420IVC3</accession>
<name>A0A420IVC3_9PEZI</name>
<gene>
    <name evidence="1" type="ORF">GcM1_211050</name>
</gene>
<proteinExistence type="predicted"/>
<dbReference type="AlphaFoldDB" id="A0A420IVC3"/>
<sequence>MPSFEEKKMAEMIGKKDDAMEFNLREAVRQCSAWASFSIPLVVAPVQGAFLTLDGMKQDPAGRKKGAKIPMQRKTFFSECQYINSALRKPGFIENTDLSKKIRNWLDGHAEKYDQMIASMARRKSAIVVEYLQDRESYAAVSMKQSFTCGCVQDNSVILDTATTNHELNNPIEVRTSNSKCFFQGFGSVRLAIKTDKGPGSIRIDDFQHIPGFHIKIVAYKAFKKGGAYLDGRNNWIRKIKDNSCVSICESSPFHLTKHADGVIIKDLEKRTTRDESPLCELQYAGDRPFQWVHIYLIHEEP</sequence>
<evidence type="ECO:0000313" key="2">
    <source>
        <dbReference type="Proteomes" id="UP000285326"/>
    </source>
</evidence>
<evidence type="ECO:0000313" key="1">
    <source>
        <dbReference type="EMBL" id="RKF78475.1"/>
    </source>
</evidence>
<comment type="caution">
    <text evidence="1">The sequence shown here is derived from an EMBL/GenBank/DDBJ whole genome shotgun (WGS) entry which is preliminary data.</text>
</comment>
<reference evidence="1 2" key="1">
    <citation type="journal article" date="2018" name="BMC Genomics">
        <title>Comparative genome analyses reveal sequence features reflecting distinct modes of host-adaptation between dicot and monocot powdery mildew.</title>
        <authorList>
            <person name="Wu Y."/>
            <person name="Ma X."/>
            <person name="Pan Z."/>
            <person name="Kale S.D."/>
            <person name="Song Y."/>
            <person name="King H."/>
            <person name="Zhang Q."/>
            <person name="Presley C."/>
            <person name="Deng X."/>
            <person name="Wei C.I."/>
            <person name="Xiao S."/>
        </authorList>
    </citation>
    <scope>NUCLEOTIDE SEQUENCE [LARGE SCALE GENOMIC DNA]</scope>
    <source>
        <strain evidence="1">UMSG1</strain>
    </source>
</reference>
<dbReference type="Proteomes" id="UP000285326">
    <property type="component" value="Unassembled WGS sequence"/>
</dbReference>
<protein>
    <submittedName>
        <fullName evidence="1">Uncharacterized protein</fullName>
    </submittedName>
</protein>
<dbReference type="EMBL" id="MCBS01021123">
    <property type="protein sequence ID" value="RKF78475.1"/>
    <property type="molecule type" value="Genomic_DNA"/>
</dbReference>
<organism evidence="1 2">
    <name type="scientific">Golovinomyces cichoracearum</name>
    <dbReference type="NCBI Taxonomy" id="62708"/>
    <lineage>
        <taxon>Eukaryota</taxon>
        <taxon>Fungi</taxon>
        <taxon>Dikarya</taxon>
        <taxon>Ascomycota</taxon>
        <taxon>Pezizomycotina</taxon>
        <taxon>Leotiomycetes</taxon>
        <taxon>Erysiphales</taxon>
        <taxon>Erysiphaceae</taxon>
        <taxon>Golovinomyces</taxon>
    </lineage>
</organism>